<gene>
    <name evidence="1" type="ORF">ANE_LOCUS1042</name>
</gene>
<dbReference type="EMBL" id="CABITT030000001">
    <property type="protein sequence ID" value="VVA90597.1"/>
    <property type="molecule type" value="Genomic_DNA"/>
</dbReference>
<sequence>MTKNGWTESSGKMKKLKTGCSISIRLPHRHATLRLARQLISRVTTVCLRA</sequence>
<evidence type="ECO:0000313" key="2">
    <source>
        <dbReference type="Proteomes" id="UP000489600"/>
    </source>
</evidence>
<name>A0A565AMG0_9BRAS</name>
<evidence type="ECO:0000313" key="1">
    <source>
        <dbReference type="EMBL" id="VVA90597.1"/>
    </source>
</evidence>
<accession>A0A565AMG0</accession>
<protein>
    <submittedName>
        <fullName evidence="1">Uncharacterized protein</fullName>
    </submittedName>
</protein>
<proteinExistence type="predicted"/>
<dbReference type="Proteomes" id="UP000489600">
    <property type="component" value="Unassembled WGS sequence"/>
</dbReference>
<keyword evidence="2" id="KW-1185">Reference proteome</keyword>
<reference evidence="1" key="1">
    <citation type="submission" date="2019-07" db="EMBL/GenBank/DDBJ databases">
        <authorList>
            <person name="Dittberner H."/>
        </authorList>
    </citation>
    <scope>NUCLEOTIDE SEQUENCE [LARGE SCALE GENOMIC DNA]</scope>
</reference>
<organism evidence="1 2">
    <name type="scientific">Arabis nemorensis</name>
    <dbReference type="NCBI Taxonomy" id="586526"/>
    <lineage>
        <taxon>Eukaryota</taxon>
        <taxon>Viridiplantae</taxon>
        <taxon>Streptophyta</taxon>
        <taxon>Embryophyta</taxon>
        <taxon>Tracheophyta</taxon>
        <taxon>Spermatophyta</taxon>
        <taxon>Magnoliopsida</taxon>
        <taxon>eudicotyledons</taxon>
        <taxon>Gunneridae</taxon>
        <taxon>Pentapetalae</taxon>
        <taxon>rosids</taxon>
        <taxon>malvids</taxon>
        <taxon>Brassicales</taxon>
        <taxon>Brassicaceae</taxon>
        <taxon>Arabideae</taxon>
        <taxon>Arabis</taxon>
    </lineage>
</organism>
<comment type="caution">
    <text evidence="1">The sequence shown here is derived from an EMBL/GenBank/DDBJ whole genome shotgun (WGS) entry which is preliminary data.</text>
</comment>
<dbReference type="AlphaFoldDB" id="A0A565AMG0"/>